<sequence length="88" mass="9552">MGSGSIDEMGVELGPPSRMDVQESGSSGIDDADSRSSSEMNGMPEYPSKKQKIGEDGMDPRLSSWNNIPLFFESMEVELGSQCMDVLE</sequence>
<dbReference type="AlphaFoldDB" id="A0A484KJK7"/>
<dbReference type="OrthoDB" id="1818382at2759"/>
<proteinExistence type="predicted"/>
<organism evidence="2 3">
    <name type="scientific">Cuscuta campestris</name>
    <dbReference type="NCBI Taxonomy" id="132261"/>
    <lineage>
        <taxon>Eukaryota</taxon>
        <taxon>Viridiplantae</taxon>
        <taxon>Streptophyta</taxon>
        <taxon>Embryophyta</taxon>
        <taxon>Tracheophyta</taxon>
        <taxon>Spermatophyta</taxon>
        <taxon>Magnoliopsida</taxon>
        <taxon>eudicotyledons</taxon>
        <taxon>Gunneridae</taxon>
        <taxon>Pentapetalae</taxon>
        <taxon>asterids</taxon>
        <taxon>lamiids</taxon>
        <taxon>Solanales</taxon>
        <taxon>Convolvulaceae</taxon>
        <taxon>Cuscuteae</taxon>
        <taxon>Cuscuta</taxon>
        <taxon>Cuscuta subgen. Grammica</taxon>
        <taxon>Cuscuta sect. Cleistogrammica</taxon>
    </lineage>
</organism>
<dbReference type="Proteomes" id="UP000595140">
    <property type="component" value="Unassembled WGS sequence"/>
</dbReference>
<name>A0A484KJK7_9ASTE</name>
<accession>A0A484KJK7</accession>
<gene>
    <name evidence="2" type="ORF">CCAM_LOCUS4028</name>
</gene>
<protein>
    <submittedName>
        <fullName evidence="2">Uncharacterized protein</fullName>
    </submittedName>
</protein>
<evidence type="ECO:0000313" key="2">
    <source>
        <dbReference type="EMBL" id="VFQ62252.1"/>
    </source>
</evidence>
<dbReference type="EMBL" id="OOIL02000230">
    <property type="protein sequence ID" value="VFQ62252.1"/>
    <property type="molecule type" value="Genomic_DNA"/>
</dbReference>
<reference evidence="2 3" key="1">
    <citation type="submission" date="2018-04" db="EMBL/GenBank/DDBJ databases">
        <authorList>
            <person name="Vogel A."/>
        </authorList>
    </citation>
    <scope>NUCLEOTIDE SEQUENCE [LARGE SCALE GENOMIC DNA]</scope>
</reference>
<feature type="region of interest" description="Disordered" evidence="1">
    <location>
        <begin position="1"/>
        <end position="60"/>
    </location>
</feature>
<evidence type="ECO:0000313" key="3">
    <source>
        <dbReference type="Proteomes" id="UP000595140"/>
    </source>
</evidence>
<evidence type="ECO:0000256" key="1">
    <source>
        <dbReference type="SAM" id="MobiDB-lite"/>
    </source>
</evidence>
<keyword evidence="3" id="KW-1185">Reference proteome</keyword>